<reference evidence="2" key="1">
    <citation type="journal article" date="2021" name="Nat. Commun.">
        <title>Genetic determinants of endophytism in the Arabidopsis root mycobiome.</title>
        <authorList>
            <person name="Mesny F."/>
            <person name="Miyauchi S."/>
            <person name="Thiergart T."/>
            <person name="Pickel B."/>
            <person name="Atanasova L."/>
            <person name="Karlsson M."/>
            <person name="Huettel B."/>
            <person name="Barry K.W."/>
            <person name="Haridas S."/>
            <person name="Chen C."/>
            <person name="Bauer D."/>
            <person name="Andreopoulos W."/>
            <person name="Pangilinan J."/>
            <person name="LaButti K."/>
            <person name="Riley R."/>
            <person name="Lipzen A."/>
            <person name="Clum A."/>
            <person name="Drula E."/>
            <person name="Henrissat B."/>
            <person name="Kohler A."/>
            <person name="Grigoriev I.V."/>
            <person name="Martin F.M."/>
            <person name="Hacquard S."/>
        </authorList>
    </citation>
    <scope>NUCLEOTIDE SEQUENCE</scope>
    <source>
        <strain evidence="2">MPI-CAGE-AT-0023</strain>
    </source>
</reference>
<comment type="caution">
    <text evidence="2">The sequence shown here is derived from an EMBL/GenBank/DDBJ whole genome shotgun (WGS) entry which is preliminary data.</text>
</comment>
<dbReference type="Pfam" id="PF20150">
    <property type="entry name" value="2EXR"/>
    <property type="match status" value="1"/>
</dbReference>
<dbReference type="RefSeq" id="XP_046051716.1">
    <property type="nucleotide sequence ID" value="XM_046187203.1"/>
</dbReference>
<name>A0A9P9HJV2_FUSRE</name>
<dbReference type="AlphaFoldDB" id="A0A9P9HJV2"/>
<dbReference type="GeneID" id="70217157"/>
<organism evidence="2 3">
    <name type="scientific">Fusarium redolens</name>
    <dbReference type="NCBI Taxonomy" id="48865"/>
    <lineage>
        <taxon>Eukaryota</taxon>
        <taxon>Fungi</taxon>
        <taxon>Dikarya</taxon>
        <taxon>Ascomycota</taxon>
        <taxon>Pezizomycotina</taxon>
        <taxon>Sordariomycetes</taxon>
        <taxon>Hypocreomycetidae</taxon>
        <taxon>Hypocreales</taxon>
        <taxon>Nectriaceae</taxon>
        <taxon>Fusarium</taxon>
        <taxon>Fusarium redolens species complex</taxon>
    </lineage>
</organism>
<keyword evidence="3" id="KW-1185">Reference proteome</keyword>
<accession>A0A9P9HJV2</accession>
<dbReference type="InterPro" id="IPR045518">
    <property type="entry name" value="2EXR"/>
</dbReference>
<evidence type="ECO:0000313" key="2">
    <source>
        <dbReference type="EMBL" id="KAH7259008.1"/>
    </source>
</evidence>
<evidence type="ECO:0000259" key="1">
    <source>
        <dbReference type="Pfam" id="PF20150"/>
    </source>
</evidence>
<sequence length="324" mass="36979">MSGLNPPLLNPEIKATSEFPLFAKFPTEIRDQIWEQSLTHERILKIYLWNMCPFESKGDCFVDLYDILKSTTTTRLDDWQRTGTNPGGTLYLRPELDTICMALTAGFGLFAHCVWALDPLHVGLINISPKAVIIFPDGVVEGRLWKEGVSRLQNVIFFELFPARQVARQQVGIPGLSPGPWLPVSVNISSFDRLPQDPRVLTSRFTPLYLPMERLKAQVAYWFRLLEEEHISMSHEVNYSCMFGLEYASYEHHLDMPTAGRHATEGYIQKIGERGVQPAIGFWLLPMECLGYLRDDDGTFTSSDDDPNLDELKFKFELCLSRLT</sequence>
<dbReference type="OrthoDB" id="3469466at2759"/>
<gene>
    <name evidence="2" type="ORF">BKA55DRAFT_505565</name>
</gene>
<proteinExistence type="predicted"/>
<feature type="domain" description="2EXR" evidence="1">
    <location>
        <begin position="19"/>
        <end position="52"/>
    </location>
</feature>
<dbReference type="Proteomes" id="UP000720189">
    <property type="component" value="Unassembled WGS sequence"/>
</dbReference>
<evidence type="ECO:0000313" key="3">
    <source>
        <dbReference type="Proteomes" id="UP000720189"/>
    </source>
</evidence>
<dbReference type="EMBL" id="JAGMUX010000005">
    <property type="protein sequence ID" value="KAH7259008.1"/>
    <property type="molecule type" value="Genomic_DNA"/>
</dbReference>
<protein>
    <recommendedName>
        <fullName evidence="1">2EXR domain-containing protein</fullName>
    </recommendedName>
</protein>